<dbReference type="Proteomes" id="UP000237056">
    <property type="component" value="Unassembled WGS sequence"/>
</dbReference>
<evidence type="ECO:0000313" key="2">
    <source>
        <dbReference type="EMBL" id="POS03094.1"/>
    </source>
</evidence>
<evidence type="ECO:0000256" key="1">
    <source>
        <dbReference type="SAM" id="Phobius"/>
    </source>
</evidence>
<organism evidence="2 3">
    <name type="scientific">Flavobacterium croceum DSM 17960</name>
    <dbReference type="NCBI Taxonomy" id="1121886"/>
    <lineage>
        <taxon>Bacteria</taxon>
        <taxon>Pseudomonadati</taxon>
        <taxon>Bacteroidota</taxon>
        <taxon>Flavobacteriia</taxon>
        <taxon>Flavobacteriales</taxon>
        <taxon>Flavobacteriaceae</taxon>
        <taxon>Flavobacterium</taxon>
    </lineage>
</organism>
<keyword evidence="1" id="KW-0472">Membrane</keyword>
<protein>
    <submittedName>
        <fullName evidence="2">Uncharacterized protein</fullName>
    </submittedName>
</protein>
<evidence type="ECO:0000313" key="3">
    <source>
        <dbReference type="Proteomes" id="UP000237056"/>
    </source>
</evidence>
<comment type="caution">
    <text evidence="2">The sequence shown here is derived from an EMBL/GenBank/DDBJ whole genome shotgun (WGS) entry which is preliminary data.</text>
</comment>
<keyword evidence="3" id="KW-1185">Reference proteome</keyword>
<reference evidence="2 3" key="1">
    <citation type="submission" date="2018-01" db="EMBL/GenBank/DDBJ databases">
        <title>Genomic Encyclopedia of Type Strains, Phase I: the one thousand microbial genomes (KMG-I) project.</title>
        <authorList>
            <person name="Goeker M."/>
        </authorList>
    </citation>
    <scope>NUCLEOTIDE SEQUENCE [LARGE SCALE GENOMIC DNA]</scope>
    <source>
        <strain evidence="2 3">DSM 17960</strain>
    </source>
</reference>
<proteinExistence type="predicted"/>
<keyword evidence="1" id="KW-0812">Transmembrane</keyword>
<name>A0A2S4NBL1_9FLAO</name>
<keyword evidence="1" id="KW-1133">Transmembrane helix</keyword>
<accession>A0A2S4NBL1</accession>
<dbReference type="AlphaFoldDB" id="A0A2S4NBL1"/>
<sequence length="61" mass="7055">MRKHITLSIVFTVALFCIGTFTFIKVNNDHKKCRNVTKYSVGSNGEKITTTKHLCKEKYNF</sequence>
<dbReference type="EMBL" id="PQNY01000001">
    <property type="protein sequence ID" value="POS03094.1"/>
    <property type="molecule type" value="Genomic_DNA"/>
</dbReference>
<feature type="transmembrane region" description="Helical" evidence="1">
    <location>
        <begin position="6"/>
        <end position="24"/>
    </location>
</feature>
<gene>
    <name evidence="2" type="ORF">Q361_101199</name>
</gene>